<dbReference type="GO" id="GO:0016020">
    <property type="term" value="C:membrane"/>
    <property type="evidence" value="ECO:0007669"/>
    <property type="project" value="InterPro"/>
</dbReference>
<dbReference type="Proteomes" id="UP000054636">
    <property type="component" value="Unassembled WGS sequence"/>
</dbReference>
<feature type="compositionally biased region" description="Basic and acidic residues" evidence="4">
    <location>
        <begin position="32"/>
        <end position="43"/>
    </location>
</feature>
<feature type="region of interest" description="Disordered" evidence="4">
    <location>
        <begin position="115"/>
        <end position="145"/>
    </location>
</feature>
<feature type="region of interest" description="Disordered" evidence="4">
    <location>
        <begin position="1"/>
        <end position="20"/>
    </location>
</feature>
<dbReference type="EMBL" id="LNFP01000135">
    <property type="protein sequence ID" value="KUF96937.1"/>
    <property type="molecule type" value="Genomic_DNA"/>
</dbReference>
<dbReference type="InterPro" id="IPR043130">
    <property type="entry name" value="CDP-OH_PTrfase_TM_dom"/>
</dbReference>
<keyword evidence="5" id="KW-1133">Transmembrane helix</keyword>
<keyword evidence="5" id="KW-0472">Membrane</keyword>
<keyword evidence="3" id="KW-0175">Coiled coil</keyword>
<comment type="caution">
    <text evidence="6">The sequence shown here is derived from an EMBL/GenBank/DDBJ whole genome shotgun (WGS) entry which is preliminary data.</text>
</comment>
<proteinExistence type="inferred from homology"/>
<evidence type="ECO:0000313" key="6">
    <source>
        <dbReference type="EMBL" id="KUF96937.1"/>
    </source>
</evidence>
<dbReference type="Pfam" id="PF01066">
    <property type="entry name" value="CDP-OH_P_transf"/>
    <property type="match status" value="1"/>
</dbReference>
<dbReference type="AlphaFoldDB" id="A0A0W8DKR1"/>
<feature type="compositionally biased region" description="Polar residues" evidence="4">
    <location>
        <begin position="444"/>
        <end position="454"/>
    </location>
</feature>
<feature type="compositionally biased region" description="Polar residues" evidence="4">
    <location>
        <begin position="129"/>
        <end position="142"/>
    </location>
</feature>
<sequence>MASDAGLGSKEDDARLNERISKARSELSELHKIMAKDDRDRQFCESNGPASRTRSRTAGSSSNTQQDIKDVGYHTSQPLRSASGERLMQLSRTEEVVRSDRMKMAELSDEQHAWATAEKKTAVPRARTSPVNRVQASTTPRRTTAKDLRDYSTDYVQQALNFDNVTDDDEDDAVSPTRPKSGSMRRLGEDVGRDFGQERAGEYGGARTQQDLHTYVRQMEETIAQLVQQKDELMRNQAEFDKQASGIFPSLENLNHQLSQIVQGKLLQSGQSHNNDDVANLHEDMLDELRVQREQLSELEADSKRRKYDAELQEQNRAIEISQIKADIISVVASEKMRDERTELMADSLKKLQQELQEAVKNMVQRYQLLDKRINQLQTPMTQPRLVGEKLEAARPHFEITPVVRKRFPRAGMAIPTVDVKTDEEMYGSTINVSSKGMTHRNGSRSNSPVSSGDEQSDTMKLAPKNSSPTAAPVFSKEAPPHETVWERYHKATCTKMYDVEELIDYYWHRRLAAVPAVIVSYLPFMITPNQITIFGLFLGWAAALCLYDSEFHYPLAWEPSHSLLAAALFMFTWIVSDCTDGQVARLCKRGTRTGRILDGVVDGLVIAPNFWIMGEVMQHHYGGNVMYFHLCFWAGMSLWLHAIIYDKIKNVYMENALPQSECDGETVASVRAEYRAARKQSACALDTILLGIYSVYLTVQASFTSDAASQAELDRQALLASCTSEYHNAYRQKFGGLVRVASFLGISAHVTAVYLAYFLAIFDWDVIFYMQFYPLVLLNIVLIGVLIQYQRTGMATFTPKDGGF</sequence>
<feature type="transmembrane region" description="Helical" evidence="5">
    <location>
        <begin position="741"/>
        <end position="761"/>
    </location>
</feature>
<feature type="compositionally biased region" description="Low complexity" evidence="4">
    <location>
        <begin position="50"/>
        <end position="62"/>
    </location>
</feature>
<evidence type="ECO:0000313" key="7">
    <source>
        <dbReference type="Proteomes" id="UP000054636"/>
    </source>
</evidence>
<dbReference type="PROSITE" id="PS00379">
    <property type="entry name" value="CDP_ALCOHOL_P_TRANSF"/>
    <property type="match status" value="1"/>
</dbReference>
<feature type="transmembrane region" description="Helical" evidence="5">
    <location>
        <begin position="532"/>
        <end position="550"/>
    </location>
</feature>
<feature type="transmembrane region" description="Helical" evidence="5">
    <location>
        <begin position="767"/>
        <end position="788"/>
    </location>
</feature>
<dbReference type="GO" id="GO:0008654">
    <property type="term" value="P:phospholipid biosynthetic process"/>
    <property type="evidence" value="ECO:0007669"/>
    <property type="project" value="InterPro"/>
</dbReference>
<feature type="region of interest" description="Disordered" evidence="4">
    <location>
        <begin position="32"/>
        <end position="80"/>
    </location>
</feature>
<evidence type="ECO:0000256" key="2">
    <source>
        <dbReference type="RuleBase" id="RU003750"/>
    </source>
</evidence>
<evidence type="ECO:0000256" key="5">
    <source>
        <dbReference type="SAM" id="Phobius"/>
    </source>
</evidence>
<dbReference type="InterPro" id="IPR000462">
    <property type="entry name" value="CDP-OH_P_trans"/>
</dbReference>
<evidence type="ECO:0000256" key="1">
    <source>
        <dbReference type="ARBA" id="ARBA00022679"/>
    </source>
</evidence>
<feature type="compositionally biased region" description="Basic and acidic residues" evidence="4">
    <location>
        <begin position="9"/>
        <end position="20"/>
    </location>
</feature>
<feature type="region of interest" description="Disordered" evidence="4">
    <location>
        <begin position="434"/>
        <end position="476"/>
    </location>
</feature>
<gene>
    <name evidence="6" type="ORF">AM588_10010244</name>
</gene>
<evidence type="ECO:0008006" key="8">
    <source>
        <dbReference type="Google" id="ProtNLM"/>
    </source>
</evidence>
<name>A0A0W8DKR1_PHYNI</name>
<evidence type="ECO:0000256" key="3">
    <source>
        <dbReference type="SAM" id="Coils"/>
    </source>
</evidence>
<feature type="coiled-coil region" evidence="3">
    <location>
        <begin position="279"/>
        <end position="306"/>
    </location>
</feature>
<keyword evidence="5" id="KW-0812">Transmembrane</keyword>
<organism evidence="6 7">
    <name type="scientific">Phytophthora nicotianae</name>
    <name type="common">Potato buckeye rot agent</name>
    <name type="synonym">Phytophthora parasitica</name>
    <dbReference type="NCBI Taxonomy" id="4792"/>
    <lineage>
        <taxon>Eukaryota</taxon>
        <taxon>Sar</taxon>
        <taxon>Stramenopiles</taxon>
        <taxon>Oomycota</taxon>
        <taxon>Peronosporomycetes</taxon>
        <taxon>Peronosporales</taxon>
        <taxon>Peronosporaceae</taxon>
        <taxon>Phytophthora</taxon>
    </lineage>
</organism>
<dbReference type="Gene3D" id="1.20.120.1760">
    <property type="match status" value="1"/>
</dbReference>
<reference evidence="6 7" key="1">
    <citation type="submission" date="2015-11" db="EMBL/GenBank/DDBJ databases">
        <title>Genomes and virulence difference between two physiological races of Phytophthora nicotianae.</title>
        <authorList>
            <person name="Liu H."/>
            <person name="Ma X."/>
            <person name="Yu H."/>
            <person name="Fang D."/>
            <person name="Li Y."/>
            <person name="Wang X."/>
            <person name="Wang W."/>
            <person name="Dong Y."/>
            <person name="Xiao B."/>
        </authorList>
    </citation>
    <scope>NUCLEOTIDE SEQUENCE [LARGE SCALE GENOMIC DNA]</scope>
    <source>
        <strain evidence="7">race 1</strain>
    </source>
</reference>
<keyword evidence="1 2" id="KW-0808">Transferase</keyword>
<feature type="coiled-coil region" evidence="3">
    <location>
        <begin position="342"/>
        <end position="373"/>
    </location>
</feature>
<accession>A0A0W8DKR1</accession>
<dbReference type="InterPro" id="IPR048254">
    <property type="entry name" value="CDP_ALCOHOL_P_TRANSF_CS"/>
</dbReference>
<dbReference type="GO" id="GO:0016780">
    <property type="term" value="F:phosphotransferase activity, for other substituted phosphate groups"/>
    <property type="evidence" value="ECO:0007669"/>
    <property type="project" value="InterPro"/>
</dbReference>
<feature type="transmembrane region" description="Helical" evidence="5">
    <location>
        <begin position="627"/>
        <end position="646"/>
    </location>
</feature>
<evidence type="ECO:0000256" key="4">
    <source>
        <dbReference type="SAM" id="MobiDB-lite"/>
    </source>
</evidence>
<comment type="similarity">
    <text evidence="2">Belongs to the CDP-alcohol phosphatidyltransferase class-I family.</text>
</comment>
<feature type="coiled-coil region" evidence="3">
    <location>
        <begin position="216"/>
        <end position="243"/>
    </location>
</feature>
<protein>
    <recommendedName>
        <fullName evidence="8">CDP-alcohol phosphatidyltransferase</fullName>
    </recommendedName>
</protein>
<feature type="region of interest" description="Disordered" evidence="4">
    <location>
        <begin position="162"/>
        <end position="189"/>
    </location>
</feature>
<feature type="transmembrane region" description="Helical" evidence="5">
    <location>
        <begin position="556"/>
        <end position="576"/>
    </location>
</feature>